<dbReference type="PROSITE" id="PS50090">
    <property type="entry name" value="MYB_LIKE"/>
    <property type="match status" value="2"/>
</dbReference>
<dbReference type="GO" id="GO:0005634">
    <property type="term" value="C:nucleus"/>
    <property type="evidence" value="ECO:0007669"/>
    <property type="project" value="UniProtKB-SubCell"/>
</dbReference>
<feature type="domain" description="HTH myb-type" evidence="9">
    <location>
        <begin position="9"/>
        <end position="61"/>
    </location>
</feature>
<dbReference type="InterPro" id="IPR017930">
    <property type="entry name" value="Myb_dom"/>
</dbReference>
<proteinExistence type="predicted"/>
<dbReference type="CDD" id="cd00167">
    <property type="entry name" value="SANT"/>
    <property type="match status" value="2"/>
</dbReference>
<name>A0AAN7R2N6_TRANT</name>
<evidence type="ECO:0000256" key="3">
    <source>
        <dbReference type="ARBA" id="ARBA00023015"/>
    </source>
</evidence>
<accession>A0AAN7R2N6</accession>
<feature type="domain" description="HTH myb-type" evidence="9">
    <location>
        <begin position="62"/>
        <end position="116"/>
    </location>
</feature>
<comment type="caution">
    <text evidence="10">The sequence shown here is derived from an EMBL/GenBank/DDBJ whole genome shotgun (WGS) entry which is preliminary data.</text>
</comment>
<dbReference type="Pfam" id="PF00249">
    <property type="entry name" value="Myb_DNA-binding"/>
    <property type="match status" value="2"/>
</dbReference>
<protein>
    <submittedName>
        <fullName evidence="10">Uncharacterized protein</fullName>
    </submittedName>
</protein>
<evidence type="ECO:0000256" key="5">
    <source>
        <dbReference type="ARBA" id="ARBA00023163"/>
    </source>
</evidence>
<keyword evidence="3" id="KW-0805">Transcription regulation</keyword>
<gene>
    <name evidence="10" type="ORF">SAY86_011305</name>
</gene>
<evidence type="ECO:0000256" key="4">
    <source>
        <dbReference type="ARBA" id="ARBA00023125"/>
    </source>
</evidence>
<dbReference type="GO" id="GO:0003677">
    <property type="term" value="F:DNA binding"/>
    <property type="evidence" value="ECO:0007669"/>
    <property type="project" value="UniProtKB-KW"/>
</dbReference>
<dbReference type="PROSITE" id="PS51294">
    <property type="entry name" value="HTH_MYB"/>
    <property type="match status" value="2"/>
</dbReference>
<keyword evidence="2" id="KW-0677">Repeat</keyword>
<dbReference type="EMBL" id="JAXQNO010000012">
    <property type="protein sequence ID" value="KAK4787472.1"/>
    <property type="molecule type" value="Genomic_DNA"/>
</dbReference>
<evidence type="ECO:0000256" key="6">
    <source>
        <dbReference type="ARBA" id="ARBA00023242"/>
    </source>
</evidence>
<dbReference type="PANTHER" id="PTHR47997:SF75">
    <property type="entry name" value="MYB DOMAIN PROTEIN 55"/>
    <property type="match status" value="1"/>
</dbReference>
<evidence type="ECO:0000259" key="9">
    <source>
        <dbReference type="PROSITE" id="PS51294"/>
    </source>
</evidence>
<keyword evidence="11" id="KW-1185">Reference proteome</keyword>
<sequence>MGGHPCCYKQKLKKGLWSSEEDGKLLNYITQYGHGCWSSVPKLAGLQRCGKSCRLRWINYLRPDLKRGAFSQQEENLIIELHSLLGNRWSHIAGHLPGRTDNEIKNFWNSCIKKKLRQRGIDPATHKPLSEVKDDGNESEKKLPTSSQANKGNIVGMKKSFLPPQASSTAHESCSGGSGLSGKPSDHLLQCYSFRQINYADDMGVDRPFDYNTVPGSPSSLAMHNSIPVSTFPAPAIVAHQVNPSISLLSDNSGITSYSNCSGFSYCTDSTPFLWNCENKFDKQLSSTQVHSMVEDEDKWSVYLQMPYLSGSSYPDAEPCQAYSNIKPEIEGLQTLGFPHPATYNGLTL</sequence>
<evidence type="ECO:0000256" key="2">
    <source>
        <dbReference type="ARBA" id="ARBA00022737"/>
    </source>
</evidence>
<dbReference type="SUPFAM" id="SSF46689">
    <property type="entry name" value="Homeodomain-like"/>
    <property type="match status" value="1"/>
</dbReference>
<evidence type="ECO:0000313" key="11">
    <source>
        <dbReference type="Proteomes" id="UP001346149"/>
    </source>
</evidence>
<evidence type="ECO:0000313" key="10">
    <source>
        <dbReference type="EMBL" id="KAK4787472.1"/>
    </source>
</evidence>
<dbReference type="FunFam" id="1.10.10.60:FF:000268">
    <property type="entry name" value="Transcription factor MYB86"/>
    <property type="match status" value="1"/>
</dbReference>
<feature type="region of interest" description="Disordered" evidence="7">
    <location>
        <begin position="122"/>
        <end position="179"/>
    </location>
</feature>
<feature type="compositionally biased region" description="Basic and acidic residues" evidence="7">
    <location>
        <begin position="124"/>
        <end position="143"/>
    </location>
</feature>
<evidence type="ECO:0000259" key="8">
    <source>
        <dbReference type="PROSITE" id="PS50090"/>
    </source>
</evidence>
<dbReference type="InterPro" id="IPR051953">
    <property type="entry name" value="Plant_SW-associated_TFs"/>
</dbReference>
<comment type="subcellular location">
    <subcellularLocation>
        <location evidence="1">Nucleus</location>
    </subcellularLocation>
</comment>
<dbReference type="FunFam" id="1.10.10.60:FF:000047">
    <property type="entry name" value="Myb transcription factor"/>
    <property type="match status" value="1"/>
</dbReference>
<evidence type="ECO:0000256" key="1">
    <source>
        <dbReference type="ARBA" id="ARBA00004123"/>
    </source>
</evidence>
<keyword evidence="4" id="KW-0238">DNA-binding</keyword>
<feature type="domain" description="Myb-like" evidence="8">
    <location>
        <begin position="62"/>
        <end position="112"/>
    </location>
</feature>
<dbReference type="InterPro" id="IPR001005">
    <property type="entry name" value="SANT/Myb"/>
</dbReference>
<dbReference type="SMART" id="SM00717">
    <property type="entry name" value="SANT"/>
    <property type="match status" value="2"/>
</dbReference>
<keyword evidence="5" id="KW-0804">Transcription</keyword>
<reference evidence="10 11" key="1">
    <citation type="journal article" date="2023" name="Hortic Res">
        <title>Pangenome of water caltrop reveals structural variations and asymmetric subgenome divergence after allopolyploidization.</title>
        <authorList>
            <person name="Zhang X."/>
            <person name="Chen Y."/>
            <person name="Wang L."/>
            <person name="Yuan Y."/>
            <person name="Fang M."/>
            <person name="Shi L."/>
            <person name="Lu R."/>
            <person name="Comes H.P."/>
            <person name="Ma Y."/>
            <person name="Chen Y."/>
            <person name="Huang G."/>
            <person name="Zhou Y."/>
            <person name="Zheng Z."/>
            <person name="Qiu Y."/>
        </authorList>
    </citation>
    <scope>NUCLEOTIDE SEQUENCE [LARGE SCALE GENOMIC DNA]</scope>
    <source>
        <strain evidence="10">F231</strain>
    </source>
</reference>
<dbReference type="InterPro" id="IPR009057">
    <property type="entry name" value="Homeodomain-like_sf"/>
</dbReference>
<dbReference type="PANTHER" id="PTHR47997">
    <property type="entry name" value="MYB DOMAIN PROTEIN 55"/>
    <property type="match status" value="1"/>
</dbReference>
<organism evidence="10 11">
    <name type="scientific">Trapa natans</name>
    <name type="common">Water chestnut</name>
    <dbReference type="NCBI Taxonomy" id="22666"/>
    <lineage>
        <taxon>Eukaryota</taxon>
        <taxon>Viridiplantae</taxon>
        <taxon>Streptophyta</taxon>
        <taxon>Embryophyta</taxon>
        <taxon>Tracheophyta</taxon>
        <taxon>Spermatophyta</taxon>
        <taxon>Magnoliopsida</taxon>
        <taxon>eudicotyledons</taxon>
        <taxon>Gunneridae</taxon>
        <taxon>Pentapetalae</taxon>
        <taxon>rosids</taxon>
        <taxon>malvids</taxon>
        <taxon>Myrtales</taxon>
        <taxon>Lythraceae</taxon>
        <taxon>Trapa</taxon>
    </lineage>
</organism>
<dbReference type="Gene3D" id="1.10.10.60">
    <property type="entry name" value="Homeodomain-like"/>
    <property type="match status" value="2"/>
</dbReference>
<dbReference type="AlphaFoldDB" id="A0AAN7R2N6"/>
<keyword evidence="6" id="KW-0539">Nucleus</keyword>
<feature type="domain" description="Myb-like" evidence="8">
    <location>
        <begin position="9"/>
        <end position="61"/>
    </location>
</feature>
<dbReference type="Proteomes" id="UP001346149">
    <property type="component" value="Unassembled WGS sequence"/>
</dbReference>
<evidence type="ECO:0000256" key="7">
    <source>
        <dbReference type="SAM" id="MobiDB-lite"/>
    </source>
</evidence>